<dbReference type="OrthoDB" id="5144514at2759"/>
<evidence type="ECO:0000313" key="3">
    <source>
        <dbReference type="Proteomes" id="UP000799438"/>
    </source>
</evidence>
<dbReference type="InterPro" id="IPR006771">
    <property type="entry name" value="CetA-like"/>
</dbReference>
<keyword evidence="3" id="KW-1185">Reference proteome</keyword>
<accession>A0A6A6BMH2</accession>
<feature type="signal peptide" evidence="1">
    <location>
        <begin position="1"/>
        <end position="21"/>
    </location>
</feature>
<dbReference type="Proteomes" id="UP000799438">
    <property type="component" value="Unassembled WGS sequence"/>
</dbReference>
<organism evidence="2 3">
    <name type="scientific">Aplosporella prunicola CBS 121167</name>
    <dbReference type="NCBI Taxonomy" id="1176127"/>
    <lineage>
        <taxon>Eukaryota</taxon>
        <taxon>Fungi</taxon>
        <taxon>Dikarya</taxon>
        <taxon>Ascomycota</taxon>
        <taxon>Pezizomycotina</taxon>
        <taxon>Dothideomycetes</taxon>
        <taxon>Dothideomycetes incertae sedis</taxon>
        <taxon>Botryosphaeriales</taxon>
        <taxon>Aplosporellaceae</taxon>
        <taxon>Aplosporella</taxon>
    </lineage>
</organism>
<dbReference type="Pfam" id="PF04681">
    <property type="entry name" value="Bys1"/>
    <property type="match status" value="1"/>
</dbReference>
<evidence type="ECO:0000313" key="2">
    <source>
        <dbReference type="EMBL" id="KAF2145256.1"/>
    </source>
</evidence>
<keyword evidence="1" id="KW-0732">Signal</keyword>
<sequence>MHAKSFTTAVVALLSSAGVLARGTSGTLTVHNDCNYTVNICEVGNDMSPLVDMEPGETKVYDTKTRIDRISGMKAGYSIKMGRPDQGYSCQSPSGITQFEYTKDADQDKIWYDWSNVNCANTDNCPFIEEGISMDSPCPNCPGWGCEAGDDYCDSVYQIPDPPRHPVYGAPDMETDLEIYLCTPGGNN</sequence>
<dbReference type="PANTHER" id="PTHR36195:SF6">
    <property type="entry name" value="SECRETED THAUMATIN-LIKE PROTEIN CALA"/>
    <property type="match status" value="1"/>
</dbReference>
<name>A0A6A6BMH2_9PEZI</name>
<proteinExistence type="predicted"/>
<dbReference type="GeneID" id="54301454"/>
<dbReference type="AlphaFoldDB" id="A0A6A6BMH2"/>
<feature type="chain" id="PRO_5025349986" evidence="1">
    <location>
        <begin position="22"/>
        <end position="188"/>
    </location>
</feature>
<dbReference type="RefSeq" id="XP_033400968.1">
    <property type="nucleotide sequence ID" value="XM_033543957.1"/>
</dbReference>
<dbReference type="SUPFAM" id="SSF49870">
    <property type="entry name" value="Osmotin, thaumatin-like protein"/>
    <property type="match status" value="1"/>
</dbReference>
<reference evidence="2" key="1">
    <citation type="journal article" date="2020" name="Stud. Mycol.">
        <title>101 Dothideomycetes genomes: a test case for predicting lifestyles and emergence of pathogens.</title>
        <authorList>
            <person name="Haridas S."/>
            <person name="Albert R."/>
            <person name="Binder M."/>
            <person name="Bloem J."/>
            <person name="Labutti K."/>
            <person name="Salamov A."/>
            <person name="Andreopoulos B."/>
            <person name="Baker S."/>
            <person name="Barry K."/>
            <person name="Bills G."/>
            <person name="Bluhm B."/>
            <person name="Cannon C."/>
            <person name="Castanera R."/>
            <person name="Culley D."/>
            <person name="Daum C."/>
            <person name="Ezra D."/>
            <person name="Gonzalez J."/>
            <person name="Henrissat B."/>
            <person name="Kuo A."/>
            <person name="Liang C."/>
            <person name="Lipzen A."/>
            <person name="Lutzoni F."/>
            <person name="Magnuson J."/>
            <person name="Mondo S."/>
            <person name="Nolan M."/>
            <person name="Ohm R."/>
            <person name="Pangilinan J."/>
            <person name="Park H.-J."/>
            <person name="Ramirez L."/>
            <person name="Alfaro M."/>
            <person name="Sun H."/>
            <person name="Tritt A."/>
            <person name="Yoshinaga Y."/>
            <person name="Zwiers L.-H."/>
            <person name="Turgeon B."/>
            <person name="Goodwin S."/>
            <person name="Spatafora J."/>
            <person name="Crous P."/>
            <person name="Grigoriev I."/>
        </authorList>
    </citation>
    <scope>NUCLEOTIDE SEQUENCE</scope>
    <source>
        <strain evidence="2">CBS 121167</strain>
    </source>
</reference>
<dbReference type="PANTHER" id="PTHR36195">
    <property type="entry name" value="DOMAIN PROTEIN, PUTATIVE (AFU_ORTHOLOGUE AFUA_5G01990)-RELATED-RELATED"/>
    <property type="match status" value="1"/>
</dbReference>
<evidence type="ECO:0000256" key="1">
    <source>
        <dbReference type="SAM" id="SignalP"/>
    </source>
</evidence>
<dbReference type="InterPro" id="IPR037176">
    <property type="entry name" value="Osmotin/thaumatin-like_sf"/>
</dbReference>
<protein>
    <submittedName>
        <fullName evidence="2">Uncharacterized protein</fullName>
    </submittedName>
</protein>
<dbReference type="EMBL" id="ML995478">
    <property type="protein sequence ID" value="KAF2145256.1"/>
    <property type="molecule type" value="Genomic_DNA"/>
</dbReference>
<gene>
    <name evidence="2" type="ORF">K452DRAFT_316336</name>
</gene>